<name>A0A545AGC7_9ACTN</name>
<dbReference type="EMBL" id="VIRS01000042">
    <property type="protein sequence ID" value="TQS40361.1"/>
    <property type="molecule type" value="Genomic_DNA"/>
</dbReference>
<proteinExistence type="predicted"/>
<keyword evidence="3" id="KW-1185">Reference proteome</keyword>
<dbReference type="Proteomes" id="UP000317982">
    <property type="component" value="Unassembled WGS sequence"/>
</dbReference>
<sequence length="91" mass="9849">MSCSTTSPNFGAAERSPLAVGVPDPGRDAGRRDGRDCLIFTADGDRLLDVTAVNSEFAHYVPPARQVPEVHVRTVGDPDNFPVGVKHRYSR</sequence>
<reference evidence="2 3" key="1">
    <citation type="submission" date="2019-07" db="EMBL/GenBank/DDBJ databases">
        <title>Cryptosporangium phraense sp. nov., isolated from plant litter.</title>
        <authorList>
            <person name="Suriyachadkun C."/>
        </authorList>
    </citation>
    <scope>NUCLEOTIDE SEQUENCE [LARGE SCALE GENOMIC DNA]</scope>
    <source>
        <strain evidence="2 3">A-T 5661</strain>
    </source>
</reference>
<dbReference type="OrthoDB" id="568480at2"/>
<evidence type="ECO:0000256" key="1">
    <source>
        <dbReference type="SAM" id="MobiDB-lite"/>
    </source>
</evidence>
<comment type="caution">
    <text evidence="2">The sequence shown here is derived from an EMBL/GenBank/DDBJ whole genome shotgun (WGS) entry which is preliminary data.</text>
</comment>
<evidence type="ECO:0000313" key="3">
    <source>
        <dbReference type="Proteomes" id="UP000317982"/>
    </source>
</evidence>
<dbReference type="RefSeq" id="WP_142709205.1">
    <property type="nucleotide sequence ID" value="NZ_VIRS01000042.1"/>
</dbReference>
<organism evidence="2 3">
    <name type="scientific">Cryptosporangium phraense</name>
    <dbReference type="NCBI Taxonomy" id="2593070"/>
    <lineage>
        <taxon>Bacteria</taxon>
        <taxon>Bacillati</taxon>
        <taxon>Actinomycetota</taxon>
        <taxon>Actinomycetes</taxon>
        <taxon>Cryptosporangiales</taxon>
        <taxon>Cryptosporangiaceae</taxon>
        <taxon>Cryptosporangium</taxon>
    </lineage>
</organism>
<accession>A0A545AGC7</accession>
<feature type="region of interest" description="Disordered" evidence="1">
    <location>
        <begin position="1"/>
        <end position="33"/>
    </location>
</feature>
<gene>
    <name evidence="2" type="ORF">FL583_35095</name>
</gene>
<dbReference type="InParanoid" id="A0A545AGC7"/>
<evidence type="ECO:0000313" key="2">
    <source>
        <dbReference type="EMBL" id="TQS40361.1"/>
    </source>
</evidence>
<protein>
    <submittedName>
        <fullName evidence="2">Uncharacterized protein</fullName>
    </submittedName>
</protein>
<dbReference type="AlphaFoldDB" id="A0A545AGC7"/>